<comment type="caution">
    <text evidence="8">The sequence shown here is derived from an EMBL/GenBank/DDBJ whole genome shotgun (WGS) entry which is preliminary data.</text>
</comment>
<evidence type="ECO:0000256" key="2">
    <source>
        <dbReference type="ARBA" id="ARBA00023002"/>
    </source>
</evidence>
<evidence type="ECO:0000256" key="1">
    <source>
        <dbReference type="ARBA" id="ARBA00010928"/>
    </source>
</evidence>
<dbReference type="Pfam" id="PF01408">
    <property type="entry name" value="GFO_IDH_MocA"/>
    <property type="match status" value="1"/>
</dbReference>
<proteinExistence type="inferred from homology"/>
<dbReference type="InterPro" id="IPR036291">
    <property type="entry name" value="NAD(P)-bd_dom_sf"/>
</dbReference>
<dbReference type="GO" id="GO:0000166">
    <property type="term" value="F:nucleotide binding"/>
    <property type="evidence" value="ECO:0007669"/>
    <property type="project" value="InterPro"/>
</dbReference>
<dbReference type="AlphaFoldDB" id="A0A8X7N5D0"/>
<accession>A0A8X7N5D0</accession>
<dbReference type="SUPFAM" id="SSF55347">
    <property type="entry name" value="Glyceraldehyde-3-phosphate dehydrogenase-like, C-terminal domain"/>
    <property type="match status" value="1"/>
</dbReference>
<gene>
    <name evidence="8" type="ORF">A4X09_0g6373</name>
</gene>
<evidence type="ECO:0000259" key="6">
    <source>
        <dbReference type="Pfam" id="PF01408"/>
    </source>
</evidence>
<dbReference type="Pfam" id="PF22725">
    <property type="entry name" value="GFO_IDH_MocA_C3"/>
    <property type="match status" value="1"/>
</dbReference>
<evidence type="ECO:0000256" key="4">
    <source>
        <dbReference type="ARBA" id="ARBA00042988"/>
    </source>
</evidence>
<dbReference type="InterPro" id="IPR055170">
    <property type="entry name" value="GFO_IDH_MocA-like_dom"/>
</dbReference>
<feature type="domain" description="Gfo/Idh/MocA-like oxidoreductase N-terminal" evidence="6">
    <location>
        <begin position="13"/>
        <end position="140"/>
    </location>
</feature>
<dbReference type="Gene3D" id="3.30.360.10">
    <property type="entry name" value="Dihydrodipicolinate Reductase, domain 2"/>
    <property type="match status" value="1"/>
</dbReference>
<dbReference type="InterPro" id="IPR050984">
    <property type="entry name" value="Gfo/Idh/MocA_domain"/>
</dbReference>
<comment type="catalytic activity">
    <reaction evidence="5">
        <text>D-xylose + NADP(+) = D-xylono-1,5-lactone + NADPH + H(+)</text>
        <dbReference type="Rhea" id="RHEA:22000"/>
        <dbReference type="ChEBI" id="CHEBI:15378"/>
        <dbReference type="ChEBI" id="CHEBI:15867"/>
        <dbReference type="ChEBI" id="CHEBI:53455"/>
        <dbReference type="ChEBI" id="CHEBI:57783"/>
        <dbReference type="ChEBI" id="CHEBI:58349"/>
        <dbReference type="EC" id="1.1.1.179"/>
    </reaction>
</comment>
<protein>
    <recommendedName>
        <fullName evidence="3">D-xylose 1-dehydrogenase (NADP(+), D-xylono-1,5-lactone-forming)</fullName>
        <ecNumber evidence="3">1.1.1.179</ecNumber>
    </recommendedName>
    <alternativeName>
        <fullName evidence="4">D-xylose-NADP dehydrogenase</fullName>
    </alternativeName>
</protein>
<dbReference type="Proteomes" id="UP000078113">
    <property type="component" value="Unassembled WGS sequence"/>
</dbReference>
<evidence type="ECO:0000259" key="7">
    <source>
        <dbReference type="Pfam" id="PF22725"/>
    </source>
</evidence>
<feature type="domain" description="GFO/IDH/MocA-like oxidoreductase" evidence="7">
    <location>
        <begin position="160"/>
        <end position="277"/>
    </location>
</feature>
<dbReference type="SUPFAM" id="SSF51735">
    <property type="entry name" value="NAD(P)-binding Rossmann-fold domains"/>
    <property type="match status" value="1"/>
</dbReference>
<dbReference type="PANTHER" id="PTHR22604">
    <property type="entry name" value="OXIDOREDUCTASES"/>
    <property type="match status" value="1"/>
</dbReference>
<reference evidence="8" key="1">
    <citation type="submission" date="2016-04" db="EMBL/GenBank/DDBJ databases">
        <authorList>
            <person name="Nguyen H.D."/>
            <person name="Samba Siva P."/>
            <person name="Cullis J."/>
            <person name="Levesque C.A."/>
            <person name="Hambleton S."/>
        </authorList>
    </citation>
    <scope>NUCLEOTIDE SEQUENCE</scope>
    <source>
        <strain evidence="8">DAOMC 236422</strain>
    </source>
</reference>
<comment type="similarity">
    <text evidence="1">Belongs to the Gfo/Idh/MocA family.</text>
</comment>
<evidence type="ECO:0000313" key="9">
    <source>
        <dbReference type="Proteomes" id="UP000078113"/>
    </source>
</evidence>
<name>A0A8X7N5D0_9BASI</name>
<sequence length="368" mass="41009">MSSKSSSPYVCRWGILATGSIAKVFSKDLLVNPSSRDVADVSHKIVAVASSSSVDRAQAFIKDIGLEEQAPTAYGSYEEIVQDSNVDIVYVATPHAFHYRDVMLCLKHNKHVLCEKPFTINEKQAQRIFSVAKEKKLFVMEAVWTRFFPIVAEIQDLVHKQQVLGKIRRVQSDLSVYFAPDPKHRVFAPELGGGALLDLGIYALTWQSLILHRHPENRGSVPRISSSMIKTPLTNVDETTSIVLSFDELGAQGIATCSMAYNQSEPAVTISGEKGDLTIRRDLFRPLTFTLLQKDKDGKYTEARTKQFEVPGNGNGMFWEADACARALRDNQLEAAQCSHDDTLFTMRVMDAARAEGDFRYPESLEAV</sequence>
<evidence type="ECO:0000256" key="5">
    <source>
        <dbReference type="ARBA" id="ARBA00049233"/>
    </source>
</evidence>
<organism evidence="8 9">
    <name type="scientific">Tilletia walkeri</name>
    <dbReference type="NCBI Taxonomy" id="117179"/>
    <lineage>
        <taxon>Eukaryota</taxon>
        <taxon>Fungi</taxon>
        <taxon>Dikarya</taxon>
        <taxon>Basidiomycota</taxon>
        <taxon>Ustilaginomycotina</taxon>
        <taxon>Exobasidiomycetes</taxon>
        <taxon>Tilletiales</taxon>
        <taxon>Tilletiaceae</taxon>
        <taxon>Tilletia</taxon>
    </lineage>
</organism>
<dbReference type="EMBL" id="LWDG02000401">
    <property type="protein sequence ID" value="KAE8265980.1"/>
    <property type="molecule type" value="Genomic_DNA"/>
</dbReference>
<evidence type="ECO:0000256" key="3">
    <source>
        <dbReference type="ARBA" id="ARBA00038984"/>
    </source>
</evidence>
<dbReference type="PANTHER" id="PTHR22604:SF105">
    <property type="entry name" value="TRANS-1,2-DIHYDROBENZENE-1,2-DIOL DEHYDROGENASE"/>
    <property type="match status" value="1"/>
</dbReference>
<keyword evidence="2" id="KW-0560">Oxidoreductase</keyword>
<reference evidence="8" key="2">
    <citation type="journal article" date="2019" name="IMA Fungus">
        <title>Genome sequencing and comparison of five Tilletia species to identify candidate genes for the detection of regulated species infecting wheat.</title>
        <authorList>
            <person name="Nguyen H.D.T."/>
            <person name="Sultana T."/>
            <person name="Kesanakurti P."/>
            <person name="Hambleton S."/>
        </authorList>
    </citation>
    <scope>NUCLEOTIDE SEQUENCE</scope>
    <source>
        <strain evidence="8">DAOMC 236422</strain>
    </source>
</reference>
<dbReference type="Gene3D" id="3.40.50.720">
    <property type="entry name" value="NAD(P)-binding Rossmann-like Domain"/>
    <property type="match status" value="1"/>
</dbReference>
<dbReference type="EC" id="1.1.1.179" evidence="3"/>
<evidence type="ECO:0000313" key="8">
    <source>
        <dbReference type="EMBL" id="KAE8265980.1"/>
    </source>
</evidence>
<dbReference type="GO" id="GO:0047837">
    <property type="term" value="F:D-xylose 1-dehydrogenase (NADP+) activity"/>
    <property type="evidence" value="ECO:0007669"/>
    <property type="project" value="UniProtKB-EC"/>
</dbReference>
<dbReference type="InterPro" id="IPR000683">
    <property type="entry name" value="Gfo/Idh/MocA-like_OxRdtase_N"/>
</dbReference>
<keyword evidence="9" id="KW-1185">Reference proteome</keyword>